<dbReference type="EMBL" id="JAGHKP010000001">
    <property type="protein sequence ID" value="MBO9150598.1"/>
    <property type="molecule type" value="Genomic_DNA"/>
</dbReference>
<comment type="caution">
    <text evidence="1">The sequence shown here is derived from an EMBL/GenBank/DDBJ whole genome shotgun (WGS) entry which is preliminary data.</text>
</comment>
<accession>A0ABS3Y7F0</accession>
<reference evidence="2" key="1">
    <citation type="submission" date="2021-03" db="EMBL/GenBank/DDBJ databases">
        <title>Assistant Professor.</title>
        <authorList>
            <person name="Huq M.A."/>
        </authorList>
    </citation>
    <scope>NUCLEOTIDE SEQUENCE [LARGE SCALE GENOMIC DNA]</scope>
    <source>
        <strain evidence="2">MAH-28</strain>
    </source>
</reference>
<protein>
    <submittedName>
        <fullName evidence="1">Uncharacterized protein</fullName>
    </submittedName>
</protein>
<evidence type="ECO:0000313" key="1">
    <source>
        <dbReference type="EMBL" id="MBO9150598.1"/>
    </source>
</evidence>
<proteinExistence type="predicted"/>
<keyword evidence="2" id="KW-1185">Reference proteome</keyword>
<dbReference type="RefSeq" id="WP_209142008.1">
    <property type="nucleotide sequence ID" value="NZ_JAGHKP010000001.1"/>
</dbReference>
<gene>
    <name evidence="1" type="ORF">J7I43_00145</name>
</gene>
<organism evidence="1 2">
    <name type="scientific">Chitinophaga chungangae</name>
    <dbReference type="NCBI Taxonomy" id="2821488"/>
    <lineage>
        <taxon>Bacteria</taxon>
        <taxon>Pseudomonadati</taxon>
        <taxon>Bacteroidota</taxon>
        <taxon>Chitinophagia</taxon>
        <taxon>Chitinophagales</taxon>
        <taxon>Chitinophagaceae</taxon>
        <taxon>Chitinophaga</taxon>
    </lineage>
</organism>
<name>A0ABS3Y7F0_9BACT</name>
<evidence type="ECO:0000313" key="2">
    <source>
        <dbReference type="Proteomes" id="UP000679126"/>
    </source>
</evidence>
<sequence length="229" mass="26494">MHSSELDELILIYEAEQAHLESLIKDALEESDYFFAATVKKGLLHVKQMLASLRHFQDPDLQEKQWLEGWVKLYTGLSEEWRSGYHPNPEIEQFKAKLESLQEKPAGVTPNENELTDALYDLIERKNAGFRLHLRREQDFFIEFRLVDPSAMRIAFPVRLNYGRDWGLPMNRDAVLRLGFGPAEGEIMALMQPLGEPGAVAAIKRLLARLLFENIFYIQYDNPATIEFL</sequence>
<dbReference type="Proteomes" id="UP000679126">
    <property type="component" value="Unassembled WGS sequence"/>
</dbReference>